<protein>
    <submittedName>
        <fullName evidence="11">Kinase, AGC Akt</fullName>
    </submittedName>
</protein>
<organism evidence="11 12">
    <name type="scientific">Giardia muris</name>
    <dbReference type="NCBI Taxonomy" id="5742"/>
    <lineage>
        <taxon>Eukaryota</taxon>
        <taxon>Metamonada</taxon>
        <taxon>Diplomonadida</taxon>
        <taxon>Hexamitidae</taxon>
        <taxon>Giardiinae</taxon>
        <taxon>Giardia</taxon>
    </lineage>
</organism>
<evidence type="ECO:0000256" key="7">
    <source>
        <dbReference type="PROSITE-ProRule" id="PRU10141"/>
    </source>
</evidence>
<dbReference type="FunFam" id="1.10.510.10:FF:000048">
    <property type="entry name" value="Protein kinase C"/>
    <property type="match status" value="1"/>
</dbReference>
<evidence type="ECO:0000256" key="2">
    <source>
        <dbReference type="ARBA" id="ARBA00022553"/>
    </source>
</evidence>
<dbReference type="Gene3D" id="3.30.200.20">
    <property type="entry name" value="Phosphorylase Kinase, domain 1"/>
    <property type="match status" value="1"/>
</dbReference>
<feature type="binding site" evidence="7">
    <location>
        <position position="235"/>
    </location>
    <ligand>
        <name>ATP</name>
        <dbReference type="ChEBI" id="CHEBI:30616"/>
    </ligand>
</feature>
<evidence type="ECO:0000256" key="8">
    <source>
        <dbReference type="SAM" id="MobiDB-lite"/>
    </source>
</evidence>
<dbReference type="SUPFAM" id="SSF56112">
    <property type="entry name" value="Protein kinase-like (PK-like)"/>
    <property type="match status" value="1"/>
</dbReference>
<dbReference type="CDD" id="cd05123">
    <property type="entry name" value="STKc_AGC"/>
    <property type="match status" value="1"/>
</dbReference>
<comment type="caution">
    <text evidence="11">The sequence shown here is derived from an EMBL/GenBank/DDBJ whole genome shotgun (WGS) entry which is preliminary data.</text>
</comment>
<dbReference type="Gene3D" id="1.10.510.10">
    <property type="entry name" value="Transferase(Phosphotransferase) domain 1"/>
    <property type="match status" value="1"/>
</dbReference>
<dbReference type="PROSITE" id="PS51285">
    <property type="entry name" value="AGC_KINASE_CTER"/>
    <property type="match status" value="1"/>
</dbReference>
<proteinExistence type="predicted"/>
<feature type="domain" description="AGC-kinase C-terminal" evidence="10">
    <location>
        <begin position="476"/>
        <end position="571"/>
    </location>
</feature>
<feature type="domain" description="Protein kinase" evidence="9">
    <location>
        <begin position="206"/>
        <end position="473"/>
    </location>
</feature>
<dbReference type="InterPro" id="IPR011009">
    <property type="entry name" value="Kinase-like_dom_sf"/>
</dbReference>
<dbReference type="AlphaFoldDB" id="A0A4Z1SRU0"/>
<keyword evidence="1" id="KW-0723">Serine/threonine-protein kinase</keyword>
<evidence type="ECO:0000256" key="5">
    <source>
        <dbReference type="ARBA" id="ARBA00022777"/>
    </source>
</evidence>
<keyword evidence="2" id="KW-0597">Phosphoprotein</keyword>
<accession>A0A4Z1SRU0</accession>
<feature type="compositionally biased region" description="Basic and acidic residues" evidence="8">
    <location>
        <begin position="115"/>
        <end position="137"/>
    </location>
</feature>
<keyword evidence="12" id="KW-1185">Reference proteome</keyword>
<evidence type="ECO:0000256" key="4">
    <source>
        <dbReference type="ARBA" id="ARBA00022741"/>
    </source>
</evidence>
<evidence type="ECO:0000259" key="10">
    <source>
        <dbReference type="PROSITE" id="PS51285"/>
    </source>
</evidence>
<keyword evidence="3" id="KW-0808">Transferase</keyword>
<sequence>MPEDVKLKFDVIKTSSRGKRQQRSLVFTTKAIQNVAGNTVQWERPAPEVHGLHRATREPKAFVLSFLTTYRFDMESAEQVAAVTSAFQKLGLGGVYTDDAVVNYVLAGGGDEDERGGKGRDGKGEEGKEDRDRDRPPRTTILDDDLDENIEYVRESKLLAREMDALPEREVLEGFKNPVAAYKFIRPPIFPQVPASHARLMRPQNFELVSTVGKGSFGKVFLVRRVDDNRFFAMKVLKKRNILDRRQLEHLKAEHNILQSFQHPNMVKLYHSFQTRTRIFLVTNFATGGELFHHLKKIGRFPEPLAVFYLAQIVLVVEYLHKHDIVFRDMKPENLLLDNHGNILLTDFGLSKTGISADDSGAGGVCSGSFCGTPDYLSGEIISGVPHGKMVDIWALGALLFEMLVGSAPFSFASSLNTNVGNSRSELYRRILKNTIVFPSYVSPECKDFVVHCLARRPKDRLNFEAIRKHRVFLKHKIDFDKLFHKEITPPFKPKLDPSCVLAIDGKLVKNPADNVYKYVSPDALVVNFDPRFTSEPPSLTSSTPADGVSIEEDKFFKEFAWTAQDAFDKV</sequence>
<dbReference type="GO" id="GO:0004674">
    <property type="term" value="F:protein serine/threonine kinase activity"/>
    <property type="evidence" value="ECO:0007669"/>
    <property type="project" value="UniProtKB-KW"/>
</dbReference>
<evidence type="ECO:0000313" key="11">
    <source>
        <dbReference type="EMBL" id="TNJ26358.1"/>
    </source>
</evidence>
<evidence type="ECO:0000256" key="3">
    <source>
        <dbReference type="ARBA" id="ARBA00022679"/>
    </source>
</evidence>
<feature type="region of interest" description="Disordered" evidence="8">
    <location>
        <begin position="107"/>
        <end position="144"/>
    </location>
</feature>
<dbReference type="OrthoDB" id="63267at2759"/>
<evidence type="ECO:0000256" key="1">
    <source>
        <dbReference type="ARBA" id="ARBA00022527"/>
    </source>
</evidence>
<keyword evidence="5 11" id="KW-0418">Kinase</keyword>
<dbReference type="EMBL" id="VDLU01000005">
    <property type="protein sequence ID" value="TNJ26358.1"/>
    <property type="molecule type" value="Genomic_DNA"/>
</dbReference>
<dbReference type="InterPro" id="IPR017441">
    <property type="entry name" value="Protein_kinase_ATP_BS"/>
</dbReference>
<dbReference type="GO" id="GO:0005524">
    <property type="term" value="F:ATP binding"/>
    <property type="evidence" value="ECO:0007669"/>
    <property type="project" value="UniProtKB-UniRule"/>
</dbReference>
<dbReference type="VEuPathDB" id="GiardiaDB:GMRT_13391"/>
<dbReference type="InterPro" id="IPR000961">
    <property type="entry name" value="AGC-kinase_C"/>
</dbReference>
<evidence type="ECO:0000256" key="6">
    <source>
        <dbReference type="ARBA" id="ARBA00022840"/>
    </source>
</evidence>
<dbReference type="Pfam" id="PF00069">
    <property type="entry name" value="Pkinase"/>
    <property type="match status" value="1"/>
</dbReference>
<reference evidence="11 12" key="1">
    <citation type="submission" date="2019-05" db="EMBL/GenBank/DDBJ databases">
        <title>The compact genome of Giardia muris reveals important steps in the evolution of intestinal protozoan parasites.</title>
        <authorList>
            <person name="Xu F."/>
            <person name="Jimenez-Gonzalez A."/>
            <person name="Einarsson E."/>
            <person name="Astvaldsson A."/>
            <person name="Peirasmaki D."/>
            <person name="Eckmann L."/>
            <person name="Andersson J.O."/>
            <person name="Svard S.G."/>
            <person name="Jerlstrom-Hultqvist J."/>
        </authorList>
    </citation>
    <scope>NUCLEOTIDE SEQUENCE [LARGE SCALE GENOMIC DNA]</scope>
    <source>
        <strain evidence="11 12">Roberts-Thomson</strain>
    </source>
</reference>
<dbReference type="FunFam" id="3.30.200.20:FF:000042">
    <property type="entry name" value="Aurora kinase A"/>
    <property type="match status" value="1"/>
</dbReference>
<gene>
    <name evidence="11" type="ORF">GMRT_13391</name>
</gene>
<dbReference type="InterPro" id="IPR000719">
    <property type="entry name" value="Prot_kinase_dom"/>
</dbReference>
<keyword evidence="4 7" id="KW-0547">Nucleotide-binding</keyword>
<dbReference type="PANTHER" id="PTHR24351">
    <property type="entry name" value="RIBOSOMAL PROTEIN S6 KINASE"/>
    <property type="match status" value="1"/>
</dbReference>
<dbReference type="PROSITE" id="PS50011">
    <property type="entry name" value="PROTEIN_KINASE_DOM"/>
    <property type="match status" value="1"/>
</dbReference>
<evidence type="ECO:0000259" key="9">
    <source>
        <dbReference type="PROSITE" id="PS50011"/>
    </source>
</evidence>
<dbReference type="Proteomes" id="UP000315496">
    <property type="component" value="Chromosome 5"/>
</dbReference>
<dbReference type="PROSITE" id="PS00107">
    <property type="entry name" value="PROTEIN_KINASE_ATP"/>
    <property type="match status" value="1"/>
</dbReference>
<dbReference type="SMART" id="SM00133">
    <property type="entry name" value="S_TK_X"/>
    <property type="match status" value="1"/>
</dbReference>
<name>A0A4Z1SRU0_GIAMU</name>
<evidence type="ECO:0000313" key="12">
    <source>
        <dbReference type="Proteomes" id="UP000315496"/>
    </source>
</evidence>
<keyword evidence="6 7" id="KW-0067">ATP-binding</keyword>
<dbReference type="InterPro" id="IPR045270">
    <property type="entry name" value="STKc_AGC"/>
</dbReference>
<dbReference type="SMART" id="SM00220">
    <property type="entry name" value="S_TKc"/>
    <property type="match status" value="1"/>
</dbReference>